<evidence type="ECO:0000256" key="3">
    <source>
        <dbReference type="ARBA" id="ARBA00022471"/>
    </source>
</evidence>
<accession>A0A8T0GAS3</accession>
<dbReference type="PANTHER" id="PTHR31232:SF18">
    <property type="entry name" value="S-PROTEIN HOMOLOG"/>
    <property type="match status" value="1"/>
</dbReference>
<evidence type="ECO:0000256" key="4">
    <source>
        <dbReference type="ARBA" id="ARBA00022525"/>
    </source>
</evidence>
<keyword evidence="4 6" id="KW-0964">Secreted</keyword>
<evidence type="ECO:0000256" key="2">
    <source>
        <dbReference type="ARBA" id="ARBA00005581"/>
    </source>
</evidence>
<evidence type="ECO:0000313" key="7">
    <source>
        <dbReference type="EMBL" id="KAG0555567.1"/>
    </source>
</evidence>
<keyword evidence="5 6" id="KW-0732">Signal</keyword>
<reference evidence="7" key="1">
    <citation type="submission" date="2020-06" db="EMBL/GenBank/DDBJ databases">
        <title>WGS assembly of Ceratodon purpureus strain R40.</title>
        <authorList>
            <person name="Carey S.B."/>
            <person name="Jenkins J."/>
            <person name="Shu S."/>
            <person name="Lovell J.T."/>
            <person name="Sreedasyam A."/>
            <person name="Maumus F."/>
            <person name="Tiley G.P."/>
            <person name="Fernandez-Pozo N."/>
            <person name="Barry K."/>
            <person name="Chen C."/>
            <person name="Wang M."/>
            <person name="Lipzen A."/>
            <person name="Daum C."/>
            <person name="Saski C.A."/>
            <person name="Payton A.C."/>
            <person name="Mcbreen J.C."/>
            <person name="Conrad R.E."/>
            <person name="Kollar L.M."/>
            <person name="Olsson S."/>
            <person name="Huttunen S."/>
            <person name="Landis J.B."/>
            <person name="Wickett N.J."/>
            <person name="Johnson M.G."/>
            <person name="Rensing S.A."/>
            <person name="Grimwood J."/>
            <person name="Schmutz J."/>
            <person name="Mcdaniel S.F."/>
        </authorList>
    </citation>
    <scope>NUCLEOTIDE SEQUENCE</scope>
    <source>
        <strain evidence="7">R40</strain>
    </source>
</reference>
<dbReference type="InterPro" id="IPR010264">
    <property type="entry name" value="Self-incomp_S1"/>
</dbReference>
<evidence type="ECO:0000313" key="8">
    <source>
        <dbReference type="Proteomes" id="UP000822688"/>
    </source>
</evidence>
<comment type="similarity">
    <text evidence="2 6">Belongs to the plant self-incompatibility (S1) protein family.</text>
</comment>
<feature type="signal peptide" evidence="6">
    <location>
        <begin position="1"/>
        <end position="30"/>
    </location>
</feature>
<dbReference type="GO" id="GO:0060320">
    <property type="term" value="P:rejection of self pollen"/>
    <property type="evidence" value="ECO:0007669"/>
    <property type="project" value="UniProtKB-KW"/>
</dbReference>
<comment type="caution">
    <text evidence="7">The sequence shown here is derived from an EMBL/GenBank/DDBJ whole genome shotgun (WGS) entry which is preliminary data.</text>
</comment>
<protein>
    <recommendedName>
        <fullName evidence="6">S-protein homolog</fullName>
    </recommendedName>
</protein>
<proteinExistence type="inferred from homology"/>
<name>A0A8T0GAS3_CERPU</name>
<dbReference type="OrthoDB" id="1938697at2759"/>
<keyword evidence="3 6" id="KW-0713">Self-incompatibility</keyword>
<dbReference type="EMBL" id="CM026433">
    <property type="protein sequence ID" value="KAG0555567.1"/>
    <property type="molecule type" value="Genomic_DNA"/>
</dbReference>
<evidence type="ECO:0000256" key="6">
    <source>
        <dbReference type="RuleBase" id="RU367044"/>
    </source>
</evidence>
<feature type="chain" id="PRO_5035963441" description="S-protein homolog" evidence="6">
    <location>
        <begin position="31"/>
        <end position="164"/>
    </location>
</feature>
<dbReference type="GO" id="GO:0005576">
    <property type="term" value="C:extracellular region"/>
    <property type="evidence" value="ECO:0007669"/>
    <property type="project" value="UniProtKB-SubCell"/>
</dbReference>
<comment type="subcellular location">
    <subcellularLocation>
        <location evidence="1 6">Secreted</location>
    </subcellularLocation>
</comment>
<dbReference type="PANTHER" id="PTHR31232">
    <property type="match status" value="1"/>
</dbReference>
<evidence type="ECO:0000256" key="5">
    <source>
        <dbReference type="ARBA" id="ARBA00022729"/>
    </source>
</evidence>
<sequence length="164" mass="18563">MMLRTHLKPDLSSPLLVATFLGLIAVLARAAHNPTAGSVNLINAINDSVVVHCWSRESDLGQSNVFPGMNYYWSFHPNLFGRTVFKCNFLWMQVEQEFAVWQGTYHPNRPPCCDRGPCSYKICPDGFYNAFIVDTDYGVAESWEFYVGWLPRFSAQGKIDEEGS</sequence>
<evidence type="ECO:0000256" key="1">
    <source>
        <dbReference type="ARBA" id="ARBA00004613"/>
    </source>
</evidence>
<gene>
    <name evidence="7" type="ORF">KC19_12G178600</name>
</gene>
<dbReference type="Proteomes" id="UP000822688">
    <property type="component" value="Chromosome 12"/>
</dbReference>
<dbReference type="Pfam" id="PF05938">
    <property type="entry name" value="Self-incomp_S1"/>
    <property type="match status" value="1"/>
</dbReference>
<dbReference type="AlphaFoldDB" id="A0A8T0GAS3"/>
<keyword evidence="8" id="KW-1185">Reference proteome</keyword>
<organism evidence="7 8">
    <name type="scientific">Ceratodon purpureus</name>
    <name type="common">Fire moss</name>
    <name type="synonym">Dicranum purpureum</name>
    <dbReference type="NCBI Taxonomy" id="3225"/>
    <lineage>
        <taxon>Eukaryota</taxon>
        <taxon>Viridiplantae</taxon>
        <taxon>Streptophyta</taxon>
        <taxon>Embryophyta</taxon>
        <taxon>Bryophyta</taxon>
        <taxon>Bryophytina</taxon>
        <taxon>Bryopsida</taxon>
        <taxon>Dicranidae</taxon>
        <taxon>Pseudoditrichales</taxon>
        <taxon>Ditrichaceae</taxon>
        <taxon>Ceratodon</taxon>
    </lineage>
</organism>